<dbReference type="Proteomes" id="UP000322214">
    <property type="component" value="Chromosome"/>
</dbReference>
<name>A0A5B9P862_9BACT</name>
<evidence type="ECO:0000313" key="1">
    <source>
        <dbReference type="EMBL" id="QEG21689.1"/>
    </source>
</evidence>
<keyword evidence="2" id="KW-1185">Reference proteome</keyword>
<sequence>MAETARLRLEKYSSSQQCGTRNETLLTDLACDVNFAAASNALHERTVESNVEVLPVMDGDAIIRSVEIKLDKQLDIYFELSFLAPKYFVSPAFFRVILDERNARTGAATYGCGRLDQNGKFCISDSRDLFLPAADSQWAVLLTCRFGRTTLDQWLPKPE</sequence>
<reference evidence="1 2" key="1">
    <citation type="submission" date="2019-08" db="EMBL/GenBank/DDBJ databases">
        <title>Deep-cultivation of Planctomycetes and their phenomic and genomic characterization uncovers novel biology.</title>
        <authorList>
            <person name="Wiegand S."/>
            <person name="Jogler M."/>
            <person name="Boedeker C."/>
            <person name="Pinto D."/>
            <person name="Vollmers J."/>
            <person name="Rivas-Marin E."/>
            <person name="Kohn T."/>
            <person name="Peeters S.H."/>
            <person name="Heuer A."/>
            <person name="Rast P."/>
            <person name="Oberbeckmann S."/>
            <person name="Bunk B."/>
            <person name="Jeske O."/>
            <person name="Meyerdierks A."/>
            <person name="Storesund J.E."/>
            <person name="Kallscheuer N."/>
            <person name="Luecker S."/>
            <person name="Lage O.M."/>
            <person name="Pohl T."/>
            <person name="Merkel B.J."/>
            <person name="Hornburger P."/>
            <person name="Mueller R.-W."/>
            <person name="Bruemmer F."/>
            <person name="Labrenz M."/>
            <person name="Spormann A.M."/>
            <person name="Op den Camp H."/>
            <person name="Overmann J."/>
            <person name="Amann R."/>
            <person name="Jetten M.S.M."/>
            <person name="Mascher T."/>
            <person name="Medema M.H."/>
            <person name="Devos D.P."/>
            <person name="Kaster A.-K."/>
            <person name="Ovreas L."/>
            <person name="Rohde M."/>
            <person name="Galperin M.Y."/>
            <person name="Jogler C."/>
        </authorList>
    </citation>
    <scope>NUCLEOTIDE SEQUENCE [LARGE SCALE GENOMIC DNA]</scope>
    <source>
        <strain evidence="1 2">FC18</strain>
    </source>
</reference>
<dbReference type="EMBL" id="CP042912">
    <property type="protein sequence ID" value="QEG21689.1"/>
    <property type="molecule type" value="Genomic_DNA"/>
</dbReference>
<proteinExistence type="predicted"/>
<protein>
    <submittedName>
        <fullName evidence="1">Uncharacterized protein</fullName>
    </submittedName>
</protein>
<organism evidence="1 2">
    <name type="scientific">Mariniblastus fucicola</name>
    <dbReference type="NCBI Taxonomy" id="980251"/>
    <lineage>
        <taxon>Bacteria</taxon>
        <taxon>Pseudomonadati</taxon>
        <taxon>Planctomycetota</taxon>
        <taxon>Planctomycetia</taxon>
        <taxon>Pirellulales</taxon>
        <taxon>Pirellulaceae</taxon>
        <taxon>Mariniblastus</taxon>
    </lineage>
</organism>
<dbReference type="AlphaFoldDB" id="A0A5B9P862"/>
<dbReference type="KEGG" id="mff:MFFC18_15480"/>
<gene>
    <name evidence="1" type="ORF">MFFC18_15480</name>
</gene>
<evidence type="ECO:0000313" key="2">
    <source>
        <dbReference type="Proteomes" id="UP000322214"/>
    </source>
</evidence>
<accession>A0A5B9P862</accession>
<dbReference type="STRING" id="980251.GCA_001642875_02520"/>